<evidence type="ECO:0000259" key="5">
    <source>
        <dbReference type="Pfam" id="PF16874"/>
    </source>
</evidence>
<dbReference type="Pfam" id="PF16875">
    <property type="entry name" value="Glyco_hydro_36N"/>
    <property type="match status" value="1"/>
</dbReference>
<reference evidence="7 8" key="1">
    <citation type="submission" date="2016-02" db="EMBL/GenBank/DDBJ databases">
        <title>Complete genome sequence of Halocynthiibacter arcticus PAMC 20958t from arctic marine sediment.</title>
        <authorList>
            <person name="Lee Y.M."/>
            <person name="Baek K."/>
            <person name="Lee H.K."/>
            <person name="Shin S.C."/>
        </authorList>
    </citation>
    <scope>NUCLEOTIDE SEQUENCE [LARGE SCALE GENOMIC DNA]</scope>
    <source>
        <strain evidence="7">PAMC 20958</strain>
    </source>
</reference>
<dbReference type="InterPro" id="IPR050985">
    <property type="entry name" value="Alpha-glycosidase_related"/>
</dbReference>
<dbReference type="CDD" id="cd14791">
    <property type="entry name" value="GH36"/>
    <property type="match status" value="1"/>
</dbReference>
<dbReference type="InterPro" id="IPR002252">
    <property type="entry name" value="Glyco_hydro_36"/>
</dbReference>
<dbReference type="RefSeq" id="WP_039000691.1">
    <property type="nucleotide sequence ID" value="NZ_CP014327.1"/>
</dbReference>
<evidence type="ECO:0000313" key="7">
    <source>
        <dbReference type="EMBL" id="AML50387.1"/>
    </source>
</evidence>
<evidence type="ECO:0000256" key="2">
    <source>
        <dbReference type="ARBA" id="ARBA00012755"/>
    </source>
</evidence>
<dbReference type="PRINTS" id="PR00743">
    <property type="entry name" value="GLHYDRLASE36"/>
</dbReference>
<feature type="domain" description="Glycosyl hydrolase family 36 C-terminal" evidence="5">
    <location>
        <begin position="600"/>
        <end position="679"/>
    </location>
</feature>
<evidence type="ECO:0000313" key="8">
    <source>
        <dbReference type="Proteomes" id="UP000070371"/>
    </source>
</evidence>
<accession>A0A126UWZ0</accession>
<keyword evidence="4" id="KW-0326">Glycosidase</keyword>
<dbReference type="Gene3D" id="2.70.98.60">
    <property type="entry name" value="alpha-galactosidase from lactobacil brevis"/>
    <property type="match status" value="1"/>
</dbReference>
<dbReference type="InterPro" id="IPR038417">
    <property type="entry name" value="Alpga-gal_N_sf"/>
</dbReference>
<dbReference type="InterPro" id="IPR013780">
    <property type="entry name" value="Glyco_hydro_b"/>
</dbReference>
<protein>
    <recommendedName>
        <fullName evidence="2">alpha-galactosidase</fullName>
        <ecNumber evidence="2">3.2.1.22</ecNumber>
    </recommendedName>
</protein>
<dbReference type="KEGG" id="hat:RC74_03100"/>
<evidence type="ECO:0000259" key="6">
    <source>
        <dbReference type="Pfam" id="PF16875"/>
    </source>
</evidence>
<dbReference type="PANTHER" id="PTHR43053">
    <property type="entry name" value="GLYCOSIDASE FAMILY 31"/>
    <property type="match status" value="1"/>
</dbReference>
<dbReference type="Gene3D" id="3.20.20.70">
    <property type="entry name" value="Aldolase class I"/>
    <property type="match status" value="1"/>
</dbReference>
<evidence type="ECO:0000256" key="4">
    <source>
        <dbReference type="ARBA" id="ARBA00023295"/>
    </source>
</evidence>
<dbReference type="PANTHER" id="PTHR43053:SF3">
    <property type="entry name" value="ALPHA-GALACTOSIDASE C-RELATED"/>
    <property type="match status" value="1"/>
</dbReference>
<gene>
    <name evidence="7" type="ORF">RC74_03100</name>
</gene>
<dbReference type="InterPro" id="IPR031705">
    <property type="entry name" value="Glyco_hydro_36_C"/>
</dbReference>
<dbReference type="InterPro" id="IPR017853">
    <property type="entry name" value="GH"/>
</dbReference>
<dbReference type="STRING" id="1579316.RC74_03100"/>
<dbReference type="FunFam" id="3.20.20.70:FF:000118">
    <property type="entry name" value="Alpha-galactosidase"/>
    <property type="match status" value="1"/>
</dbReference>
<dbReference type="EMBL" id="CP014327">
    <property type="protein sequence ID" value="AML50387.1"/>
    <property type="molecule type" value="Genomic_DNA"/>
</dbReference>
<dbReference type="AlphaFoldDB" id="A0A126UWZ0"/>
<dbReference type="OrthoDB" id="9758822at2"/>
<organism evidence="7 8">
    <name type="scientific">Falsihalocynthiibacter arcticus</name>
    <dbReference type="NCBI Taxonomy" id="1579316"/>
    <lineage>
        <taxon>Bacteria</taxon>
        <taxon>Pseudomonadati</taxon>
        <taxon>Pseudomonadota</taxon>
        <taxon>Alphaproteobacteria</taxon>
        <taxon>Rhodobacterales</taxon>
        <taxon>Roseobacteraceae</taxon>
        <taxon>Falsihalocynthiibacter</taxon>
    </lineage>
</organism>
<keyword evidence="3" id="KW-0378">Hydrolase</keyword>
<dbReference type="EC" id="3.2.1.22" evidence="2"/>
<evidence type="ECO:0000256" key="1">
    <source>
        <dbReference type="ARBA" id="ARBA00001255"/>
    </source>
</evidence>
<dbReference type="InterPro" id="IPR031704">
    <property type="entry name" value="Glyco_hydro_36_N"/>
</dbReference>
<dbReference type="Gene3D" id="2.60.40.1180">
    <property type="entry name" value="Golgi alpha-mannosidase II"/>
    <property type="match status" value="1"/>
</dbReference>
<keyword evidence="8" id="KW-1185">Reference proteome</keyword>
<feature type="domain" description="Glycosyl hydrolase family 36 N-terminal" evidence="6">
    <location>
        <begin position="22"/>
        <end position="241"/>
    </location>
</feature>
<name>A0A126UWZ0_9RHOB</name>
<dbReference type="Pfam" id="PF16874">
    <property type="entry name" value="Glyco_hydro_36C"/>
    <property type="match status" value="1"/>
</dbReference>
<dbReference type="InterPro" id="IPR013785">
    <property type="entry name" value="Aldolase_TIM"/>
</dbReference>
<comment type="catalytic activity">
    <reaction evidence="1">
        <text>Hydrolysis of terminal, non-reducing alpha-D-galactose residues in alpha-D-galactosides, including galactose oligosaccharides, galactomannans and galactolipids.</text>
        <dbReference type="EC" id="3.2.1.22"/>
    </reaction>
</comment>
<dbReference type="SUPFAM" id="SSF51445">
    <property type="entry name" value="(Trans)glycosidases"/>
    <property type="match status" value="1"/>
</dbReference>
<dbReference type="GO" id="GO:0004557">
    <property type="term" value="F:alpha-galactosidase activity"/>
    <property type="evidence" value="ECO:0007669"/>
    <property type="project" value="UniProtKB-EC"/>
</dbReference>
<evidence type="ECO:0000256" key="3">
    <source>
        <dbReference type="ARBA" id="ARBA00022801"/>
    </source>
</evidence>
<dbReference type="Pfam" id="PF02065">
    <property type="entry name" value="Melibiase"/>
    <property type="match status" value="1"/>
</dbReference>
<sequence length="699" mass="76815">MTSTWRLDSPTQTLVLASEGQLPSVIYWGALLPSSEDLSALYAMSKLDVTGGMLDTVPPLTICPVAGDSFPGHAGLSLRDAQGKRLLLDFAQVDVSQVASLLKINARDAISGVTYTASFAADSGTGVITARAAIASEHPVIIEHFSAPVLPAPQQANEMIDFAGKWIGEFQAVTTPWQAGIRARNTPTGRSGHEQFPGLYLPETGAKNTHGSVYALHYGWAGGNCMIAEELPDGRRQVQFGPATGSITTAVTSFETAPLYLAYSNAGMNGCAISFQRHVRDRIITWPRRNRPVHYNCWEAIYFDHDLATLSEIATRAAALGAERFVLDDGWFGKRDDDTSSLGDWVLDRRKWPDGLTPLITHVKSLGMGFGLWFEPEMVNPDSDLYRSHPEWALGRAEQILGRQQMVLDMARADVRGYLYDLIADVLVHHEIEYIKWDHNRVLPANDVAQTEGVYALMDRLRANFPDVEIESCSSGGGRMDYGILERTQRVWLSDSNDAIERQHIQHNAALFLPASVTGSHVGPRHCHTSGRTLNMSLRAWTAAQRHLGFEMDPRELSDAETETLTTVTHWWKSNRDWMLEGDIHRLDAPDPEITAEIQIARDGQDFVCFIAKTANFKQVLPRPIRLTGLVPNATYEVSLINAADPSSASPPSRGDCALNAGDVTLSGAALMQLGLTLPCSFPETIFVVQGKCLDLIKL</sequence>
<dbReference type="Proteomes" id="UP000070371">
    <property type="component" value="Chromosome"/>
</dbReference>
<proteinExistence type="predicted"/>
<dbReference type="GO" id="GO:0016052">
    <property type="term" value="P:carbohydrate catabolic process"/>
    <property type="evidence" value="ECO:0007669"/>
    <property type="project" value="InterPro"/>
</dbReference>